<dbReference type="GO" id="GO:0006526">
    <property type="term" value="P:L-arginine biosynthetic process"/>
    <property type="evidence" value="ECO:0007669"/>
    <property type="project" value="UniProtKB-UniRule"/>
</dbReference>
<organism evidence="12 13">
    <name type="scientific">Treponema succinifaciens (strain ATCC 33096 / DSM 2489 / 6091)</name>
    <dbReference type="NCBI Taxonomy" id="869209"/>
    <lineage>
        <taxon>Bacteria</taxon>
        <taxon>Pseudomonadati</taxon>
        <taxon>Spirochaetota</taxon>
        <taxon>Spirochaetia</taxon>
        <taxon>Spirochaetales</taxon>
        <taxon>Treponemataceae</taxon>
        <taxon>Treponema</taxon>
    </lineage>
</organism>
<reference evidence="12 13" key="1">
    <citation type="journal article" date="2011" name="Stand. Genomic Sci.">
        <title>Complete genome sequence of Treponema succinifaciens type strain (6091).</title>
        <authorList>
            <person name="Han C."/>
            <person name="Gronow S."/>
            <person name="Teshima H."/>
            <person name="Lapidus A."/>
            <person name="Nolan M."/>
            <person name="Lucas S."/>
            <person name="Hammon N."/>
            <person name="Deshpande S."/>
            <person name="Cheng J.F."/>
            <person name="Zeytun A."/>
            <person name="Tapia R."/>
            <person name="Goodwin L."/>
            <person name="Pitluck S."/>
            <person name="Liolios K."/>
            <person name="Pagani I."/>
            <person name="Ivanova N."/>
            <person name="Mavromatis K."/>
            <person name="Mikhailova N."/>
            <person name="Huntemann M."/>
            <person name="Pati A."/>
            <person name="Chen A."/>
            <person name="Palaniappan K."/>
            <person name="Land M."/>
            <person name="Hauser L."/>
            <person name="Brambilla E.M."/>
            <person name="Rohde M."/>
            <person name="Goker M."/>
            <person name="Woyke T."/>
            <person name="Bristow J."/>
            <person name="Eisen J.A."/>
            <person name="Markowitz V."/>
            <person name="Hugenholtz P."/>
            <person name="Kyrpides N.C."/>
            <person name="Klenk H.P."/>
            <person name="Detter J.C."/>
        </authorList>
    </citation>
    <scope>NUCLEOTIDE SEQUENCE [LARGE SCALE GENOMIC DNA]</scope>
    <source>
        <strain evidence="13">ATCC 33096 / DSM 2489 / 6091</strain>
    </source>
</reference>
<evidence type="ECO:0000313" key="12">
    <source>
        <dbReference type="EMBL" id="AEB13888.1"/>
    </source>
</evidence>
<dbReference type="GO" id="GO:0000053">
    <property type="term" value="P:argininosuccinate metabolic process"/>
    <property type="evidence" value="ECO:0007669"/>
    <property type="project" value="TreeGrafter"/>
</dbReference>
<dbReference type="FunFam" id="3.40.50.620:FF:000019">
    <property type="entry name" value="Argininosuccinate synthase"/>
    <property type="match status" value="1"/>
</dbReference>
<dbReference type="InterPro" id="IPR024074">
    <property type="entry name" value="AS_cat/multimer_dom_body"/>
</dbReference>
<feature type="binding site" evidence="9">
    <location>
        <position position="211"/>
    </location>
    <ligand>
        <name>L-citrulline</name>
        <dbReference type="ChEBI" id="CHEBI:57743"/>
    </ligand>
</feature>
<dbReference type="GO" id="GO:0005737">
    <property type="term" value="C:cytoplasm"/>
    <property type="evidence" value="ECO:0007669"/>
    <property type="project" value="UniProtKB-SubCell"/>
</dbReference>
<evidence type="ECO:0000256" key="9">
    <source>
        <dbReference type="HAMAP-Rule" id="MF_00005"/>
    </source>
</evidence>
<feature type="domain" description="Arginosuccinate synthase C-terminal" evidence="11">
    <location>
        <begin position="210"/>
        <end position="428"/>
    </location>
</feature>
<dbReference type="CDD" id="cd01999">
    <property type="entry name" value="ASS"/>
    <property type="match status" value="1"/>
</dbReference>
<keyword evidence="7 9" id="KW-0547">Nucleotide-binding</keyword>
<dbReference type="SUPFAM" id="SSF69864">
    <property type="entry name" value="Argininosuccinate synthetase, C-terminal domain"/>
    <property type="match status" value="1"/>
</dbReference>
<dbReference type="AlphaFoldDB" id="F2NUQ7"/>
<dbReference type="InterPro" id="IPR014729">
    <property type="entry name" value="Rossmann-like_a/b/a_fold"/>
</dbReference>
<dbReference type="GO" id="GO:0004055">
    <property type="term" value="F:argininosuccinate synthase activity"/>
    <property type="evidence" value="ECO:0007669"/>
    <property type="project" value="UniProtKB-UniRule"/>
</dbReference>
<dbReference type="PROSITE" id="PS00565">
    <property type="entry name" value="ARGININOSUCCIN_SYN_2"/>
    <property type="match status" value="1"/>
</dbReference>
<comment type="subunit">
    <text evidence="2 9">Homotetramer.</text>
</comment>
<dbReference type="InterPro" id="IPR048267">
    <property type="entry name" value="Arginosuc_syn_N"/>
</dbReference>
<feature type="binding site" evidence="9">
    <location>
        <position position="157"/>
    </location>
    <ligand>
        <name>L-aspartate</name>
        <dbReference type="ChEBI" id="CHEBI:29991"/>
    </ligand>
</feature>
<protein>
    <recommendedName>
        <fullName evidence="3 9">Argininosuccinate synthase</fullName>
        <ecNumber evidence="3 9">6.3.4.5</ecNumber>
    </recommendedName>
    <alternativeName>
        <fullName evidence="9">Citrulline--aspartate ligase</fullName>
    </alternativeName>
</protein>
<sequence length="454" mass="50852">MAVKEKVSEAAKAVKSTAKKAVKATTKVAKSAASKKDKVVLAYSGGLDTTVIIPWLKENYDYDVIAVCIDVGQGDDWKAIKSRALKTGASACYVVDARQEYIEEYVWPALKSNAIYEDEYLLGTSTARPLIGKILVEYARQEKAVAICHGATGKGNDQVRFELAIKAFAPDLKVIAAWRDPKWNMDSREAEIKYLEDRELEVPMKKDQSYSRDENIWHLSHEGLELEKTENEPNYKHMLKNTVVPEEAPAAGEYVKIDFEKGIPVAVNGKKMDALKLLLELNKIGGRNGIGLVDICENRCVGMKSRGVYETPGGAILYFAHRMLEHLCLDRDTYHYKQQLSIKIAELIYDGKWFTTLFDACMAFVDKTEETVTGWVKLKLCKGAIRGAGSYSKYSLYNESIASFKTGELYDHKDAQGFITLFGLPLKVRAMMEQQVGEGQAVLKSKKLKKRPTE</sequence>
<feature type="binding site" evidence="9">
    <location>
        <position position="297"/>
    </location>
    <ligand>
        <name>L-citrulline</name>
        <dbReference type="ChEBI" id="CHEBI:57743"/>
    </ligand>
</feature>
<feature type="binding site" evidence="9">
    <location>
        <position position="120"/>
    </location>
    <ligand>
        <name>L-citrulline</name>
        <dbReference type="ChEBI" id="CHEBI:57743"/>
    </ligand>
</feature>
<keyword evidence="13" id="KW-1185">Reference proteome</keyword>
<dbReference type="InterPro" id="IPR048268">
    <property type="entry name" value="Arginosuc_syn_C"/>
</dbReference>
<dbReference type="EC" id="6.3.4.5" evidence="3 9"/>
<feature type="binding site" evidence="9">
    <location>
        <position position="150"/>
    </location>
    <ligand>
        <name>ATP</name>
        <dbReference type="ChEBI" id="CHEBI:30616"/>
    </ligand>
</feature>
<feature type="binding site" evidence="9">
    <location>
        <position position="152"/>
    </location>
    <ligand>
        <name>L-aspartate</name>
        <dbReference type="ChEBI" id="CHEBI:29991"/>
    </ligand>
</feature>
<dbReference type="RefSeq" id="WP_013701180.1">
    <property type="nucleotide sequence ID" value="NC_015385.1"/>
</dbReference>
<evidence type="ECO:0000256" key="1">
    <source>
        <dbReference type="ARBA" id="ARBA00004967"/>
    </source>
</evidence>
<evidence type="ECO:0000256" key="3">
    <source>
        <dbReference type="ARBA" id="ARBA00012286"/>
    </source>
</evidence>
<dbReference type="PANTHER" id="PTHR11587:SF2">
    <property type="entry name" value="ARGININOSUCCINATE SYNTHASE"/>
    <property type="match status" value="1"/>
</dbReference>
<evidence type="ECO:0000259" key="10">
    <source>
        <dbReference type="Pfam" id="PF00764"/>
    </source>
</evidence>
<dbReference type="InterPro" id="IPR018223">
    <property type="entry name" value="Arginosuc_synth_CS"/>
</dbReference>
<dbReference type="FunFam" id="3.90.1260.10:FF:000007">
    <property type="entry name" value="Argininosuccinate synthase"/>
    <property type="match status" value="1"/>
</dbReference>
<comment type="similarity">
    <text evidence="9">Belongs to the argininosuccinate synthase family. Type 1 subfamily.</text>
</comment>
<dbReference type="Gene3D" id="1.20.5.470">
    <property type="entry name" value="Single helix bin"/>
    <property type="match status" value="1"/>
</dbReference>
<feature type="binding site" evidence="9">
    <location>
        <position position="156"/>
    </location>
    <ligand>
        <name>L-aspartate</name>
        <dbReference type="ChEBI" id="CHEBI:29991"/>
    </ligand>
</feature>
<dbReference type="NCBIfam" id="TIGR00032">
    <property type="entry name" value="argG"/>
    <property type="match status" value="1"/>
</dbReference>
<feature type="binding site" evidence="9">
    <location>
        <position position="160"/>
    </location>
    <ligand>
        <name>L-citrulline</name>
        <dbReference type="ChEBI" id="CHEBI:57743"/>
    </ligand>
</feature>
<dbReference type="EMBL" id="CP002631">
    <property type="protein sequence ID" value="AEB13888.1"/>
    <property type="molecule type" value="Genomic_DNA"/>
</dbReference>
<name>F2NUQ7_TRES6</name>
<evidence type="ECO:0000256" key="2">
    <source>
        <dbReference type="ARBA" id="ARBA00011881"/>
    </source>
</evidence>
<evidence type="ECO:0000256" key="5">
    <source>
        <dbReference type="ARBA" id="ARBA00022598"/>
    </source>
</evidence>
<evidence type="ECO:0000256" key="7">
    <source>
        <dbReference type="ARBA" id="ARBA00022741"/>
    </source>
</evidence>
<dbReference type="GeneID" id="302998133"/>
<dbReference type="NCBIfam" id="NF001770">
    <property type="entry name" value="PRK00509.1"/>
    <property type="match status" value="1"/>
</dbReference>
<dbReference type="UniPathway" id="UPA00068">
    <property type="reaction ID" value="UER00113"/>
</dbReference>
<reference evidence="13" key="2">
    <citation type="submission" date="2011-04" db="EMBL/GenBank/DDBJ databases">
        <title>The complete genome of chromosome of Treponema succinifaciens DSM 2489.</title>
        <authorList>
            <person name="Lucas S."/>
            <person name="Copeland A."/>
            <person name="Lapidus A."/>
            <person name="Bruce D."/>
            <person name="Goodwin L."/>
            <person name="Pitluck S."/>
            <person name="Peters L."/>
            <person name="Kyrpides N."/>
            <person name="Mavromatis K."/>
            <person name="Ivanova N."/>
            <person name="Ovchinnikova G."/>
            <person name="Teshima H."/>
            <person name="Detter J.C."/>
            <person name="Tapia R."/>
            <person name="Han C."/>
            <person name="Land M."/>
            <person name="Hauser L."/>
            <person name="Markowitz V."/>
            <person name="Cheng J.-F."/>
            <person name="Hugenholtz P."/>
            <person name="Woyke T."/>
            <person name="Wu D."/>
            <person name="Gronow S."/>
            <person name="Wellnitz S."/>
            <person name="Brambilla E."/>
            <person name="Klenk H.-P."/>
            <person name="Eisen J.A."/>
        </authorList>
    </citation>
    <scope>NUCLEOTIDE SEQUENCE [LARGE SCALE GENOMIC DNA]</scope>
    <source>
        <strain evidence="13">ATCC 33096 / DSM 2489 / 6091</strain>
    </source>
</reference>
<dbReference type="Proteomes" id="UP000006852">
    <property type="component" value="Chromosome"/>
</dbReference>
<evidence type="ECO:0000313" key="13">
    <source>
        <dbReference type="Proteomes" id="UP000006852"/>
    </source>
</evidence>
<keyword evidence="4 9" id="KW-0055">Arginine biosynthesis</keyword>
<evidence type="ECO:0000259" key="11">
    <source>
        <dbReference type="Pfam" id="PF20979"/>
    </source>
</evidence>
<comment type="subcellular location">
    <subcellularLocation>
        <location evidence="9">Cytoplasm</location>
    </subcellularLocation>
</comment>
<dbReference type="Gene3D" id="3.90.1260.10">
    <property type="entry name" value="Argininosuccinate synthetase, chain A, domain 2"/>
    <property type="match status" value="1"/>
</dbReference>
<dbReference type="Gene3D" id="3.40.50.620">
    <property type="entry name" value="HUPs"/>
    <property type="match status" value="1"/>
</dbReference>
<feature type="binding site" evidence="9">
    <location>
        <position position="156"/>
    </location>
    <ligand>
        <name>L-citrulline</name>
        <dbReference type="ChEBI" id="CHEBI:57743"/>
    </ligand>
</feature>
<dbReference type="PANTHER" id="PTHR11587">
    <property type="entry name" value="ARGININOSUCCINATE SYNTHASE"/>
    <property type="match status" value="1"/>
</dbReference>
<dbReference type="GO" id="GO:0005524">
    <property type="term" value="F:ATP binding"/>
    <property type="evidence" value="ECO:0007669"/>
    <property type="project" value="UniProtKB-UniRule"/>
</dbReference>
<keyword evidence="8 9" id="KW-0067">ATP-binding</keyword>
<evidence type="ECO:0000256" key="4">
    <source>
        <dbReference type="ARBA" id="ARBA00022571"/>
    </source>
</evidence>
<dbReference type="InterPro" id="IPR023434">
    <property type="entry name" value="Arginosuc_synth_type_1_subfam"/>
</dbReference>
<feature type="binding site" evidence="9">
    <location>
        <position position="125"/>
    </location>
    <ligand>
        <name>L-citrulline</name>
        <dbReference type="ChEBI" id="CHEBI:57743"/>
    </ligand>
</feature>
<dbReference type="GO" id="GO:0000050">
    <property type="term" value="P:urea cycle"/>
    <property type="evidence" value="ECO:0007669"/>
    <property type="project" value="TreeGrafter"/>
</dbReference>
<evidence type="ECO:0000256" key="8">
    <source>
        <dbReference type="ARBA" id="ARBA00022840"/>
    </source>
</evidence>
<gene>
    <name evidence="9" type="primary">argG</name>
    <name evidence="12" type="ordered locus">Tresu_0968</name>
</gene>
<comment type="caution">
    <text evidence="9">Lacks conserved residue(s) required for the propagation of feature annotation.</text>
</comment>
<dbReference type="Pfam" id="PF20979">
    <property type="entry name" value="Arginosuc_syn_C"/>
    <property type="match status" value="1"/>
</dbReference>
<feature type="binding site" evidence="9">
    <location>
        <position position="309"/>
    </location>
    <ligand>
        <name>L-citrulline</name>
        <dbReference type="ChEBI" id="CHEBI:57743"/>
    </ligand>
</feature>
<dbReference type="eggNOG" id="COG0137">
    <property type="taxonomic scope" value="Bacteria"/>
</dbReference>
<keyword evidence="5 9" id="KW-0436">Ligase</keyword>
<accession>F2NUQ7</accession>
<comment type="pathway">
    <text evidence="1 9">Amino-acid biosynthesis; L-arginine biosynthesis; L-arginine from L-ornithine and carbamoyl phosphate: step 2/3.</text>
</comment>
<dbReference type="STRING" id="869209.Tresu_0968"/>
<dbReference type="SUPFAM" id="SSF52402">
    <property type="entry name" value="Adenine nucleotide alpha hydrolases-like"/>
    <property type="match status" value="1"/>
</dbReference>
<evidence type="ECO:0000256" key="6">
    <source>
        <dbReference type="ARBA" id="ARBA00022605"/>
    </source>
</evidence>
<comment type="catalytic activity">
    <reaction evidence="9">
        <text>L-citrulline + L-aspartate + ATP = 2-(N(omega)-L-arginino)succinate + AMP + diphosphate + H(+)</text>
        <dbReference type="Rhea" id="RHEA:10932"/>
        <dbReference type="ChEBI" id="CHEBI:15378"/>
        <dbReference type="ChEBI" id="CHEBI:29991"/>
        <dbReference type="ChEBI" id="CHEBI:30616"/>
        <dbReference type="ChEBI" id="CHEBI:33019"/>
        <dbReference type="ChEBI" id="CHEBI:57472"/>
        <dbReference type="ChEBI" id="CHEBI:57743"/>
        <dbReference type="ChEBI" id="CHEBI:456215"/>
        <dbReference type="EC" id="6.3.4.5"/>
    </reaction>
</comment>
<keyword evidence="6 9" id="KW-0028">Amino-acid biosynthesis</keyword>
<feature type="binding site" evidence="9">
    <location>
        <position position="220"/>
    </location>
    <ligand>
        <name>L-citrulline</name>
        <dbReference type="ChEBI" id="CHEBI:57743"/>
    </ligand>
</feature>
<feature type="binding site" evidence="9">
    <location>
        <begin position="42"/>
        <end position="50"/>
    </location>
    <ligand>
        <name>ATP</name>
        <dbReference type="ChEBI" id="CHEBI:30616"/>
    </ligand>
</feature>
<dbReference type="Pfam" id="PF00764">
    <property type="entry name" value="Arginosuc_synth"/>
    <property type="match status" value="1"/>
</dbReference>
<keyword evidence="9" id="KW-0963">Cytoplasm</keyword>
<dbReference type="PROSITE" id="PS00564">
    <property type="entry name" value="ARGININOSUCCIN_SYN_1"/>
    <property type="match status" value="1"/>
</dbReference>
<dbReference type="HAMAP" id="MF_00005">
    <property type="entry name" value="Arg_succ_synth_type1"/>
    <property type="match status" value="1"/>
</dbReference>
<dbReference type="HOGENOM" id="CLU_032784_4_2_12"/>
<proteinExistence type="inferred from homology"/>
<dbReference type="InterPro" id="IPR001518">
    <property type="entry name" value="Arginosuc_synth"/>
</dbReference>
<dbReference type="KEGG" id="tsu:Tresu_0968"/>
<feature type="domain" description="Arginosuccinate synthase-like N-terminal" evidence="10">
    <location>
        <begin position="38"/>
        <end position="200"/>
    </location>
</feature>